<evidence type="ECO:0000313" key="1">
    <source>
        <dbReference type="EMBL" id="KFD49446.1"/>
    </source>
</evidence>
<dbReference type="EMBL" id="KL367569">
    <property type="protein sequence ID" value="KFD63661.1"/>
    <property type="molecule type" value="Genomic_DNA"/>
</dbReference>
<dbReference type="Proteomes" id="UP000030764">
    <property type="component" value="Unassembled WGS sequence"/>
</dbReference>
<sequence length="118" mass="13418">MGDAISKLLHHNVGNEKKSSKHFVNAVQPATVYCHSTSSRQEPFVIYRRSSMYFDEDGELAHEFYVESKTKSGRRIVLEKVPVWKLVPQGMVAHDVPRLNSSLSTVMMELRKVTGQMP</sequence>
<evidence type="ECO:0000313" key="3">
    <source>
        <dbReference type="Proteomes" id="UP000030764"/>
    </source>
</evidence>
<keyword evidence="3" id="KW-1185">Reference proteome</keyword>
<protein>
    <submittedName>
        <fullName evidence="1">Uncharacterized protein</fullName>
    </submittedName>
</protein>
<reference evidence="1 3" key="1">
    <citation type="journal article" date="2014" name="Nat. Genet.">
        <title>Genome and transcriptome of the porcine whipworm Trichuris suis.</title>
        <authorList>
            <person name="Jex A.R."/>
            <person name="Nejsum P."/>
            <person name="Schwarz E.M."/>
            <person name="Hu L."/>
            <person name="Young N.D."/>
            <person name="Hall R.S."/>
            <person name="Korhonen P.K."/>
            <person name="Liao S."/>
            <person name="Thamsborg S."/>
            <person name="Xia J."/>
            <person name="Xu P."/>
            <person name="Wang S."/>
            <person name="Scheerlinck J.P."/>
            <person name="Hofmann A."/>
            <person name="Sternberg P.W."/>
            <person name="Wang J."/>
            <person name="Gasser R.B."/>
        </authorList>
    </citation>
    <scope>NUCLEOTIDE SEQUENCE [LARGE SCALE GENOMIC DNA]</scope>
    <source>
        <strain evidence="2">DCEP-RM93F</strain>
        <strain evidence="1">DCEP-RM93M</strain>
    </source>
</reference>
<dbReference type="OrthoDB" id="9025707at2759"/>
<organism evidence="1 3">
    <name type="scientific">Trichuris suis</name>
    <name type="common">pig whipworm</name>
    <dbReference type="NCBI Taxonomy" id="68888"/>
    <lineage>
        <taxon>Eukaryota</taxon>
        <taxon>Metazoa</taxon>
        <taxon>Ecdysozoa</taxon>
        <taxon>Nematoda</taxon>
        <taxon>Enoplea</taxon>
        <taxon>Dorylaimia</taxon>
        <taxon>Trichinellida</taxon>
        <taxon>Trichuridae</taxon>
        <taxon>Trichuris</taxon>
    </lineage>
</organism>
<dbReference type="EMBL" id="KL363271">
    <property type="protein sequence ID" value="KFD49446.1"/>
    <property type="molecule type" value="Genomic_DNA"/>
</dbReference>
<evidence type="ECO:0000313" key="2">
    <source>
        <dbReference type="EMBL" id="KFD63661.1"/>
    </source>
</evidence>
<dbReference type="PANTHER" id="PTHR15453">
    <property type="entry name" value="TUMOR SUPPRESSOR CANDIDATE 2"/>
    <property type="match status" value="1"/>
</dbReference>
<gene>
    <name evidence="1" type="ORF">M513_09713</name>
    <name evidence="2" type="ORF">M514_09713</name>
</gene>
<dbReference type="PANTHER" id="PTHR15453:SF8">
    <property type="entry name" value="TUMOR SUPPRESSOR CANDIDATE 2"/>
    <property type="match status" value="1"/>
</dbReference>
<dbReference type="InterPro" id="IPR029393">
    <property type="entry name" value="FUS1"/>
</dbReference>
<dbReference type="Proteomes" id="UP000030758">
    <property type="component" value="Unassembled WGS sequence"/>
</dbReference>
<dbReference type="Pfam" id="PF15000">
    <property type="entry name" value="TUSC2"/>
    <property type="match status" value="1"/>
</dbReference>
<dbReference type="GO" id="GO:0005739">
    <property type="term" value="C:mitochondrion"/>
    <property type="evidence" value="ECO:0007669"/>
    <property type="project" value="TreeGrafter"/>
</dbReference>
<accession>A0A085LWV0</accession>
<dbReference type="GO" id="GO:0051881">
    <property type="term" value="P:regulation of mitochondrial membrane potential"/>
    <property type="evidence" value="ECO:0007669"/>
    <property type="project" value="TreeGrafter"/>
</dbReference>
<name>A0A085LWV0_9BILA</name>
<dbReference type="AlphaFoldDB" id="A0A085LWV0"/>
<proteinExistence type="predicted"/>